<evidence type="ECO:0000313" key="1">
    <source>
        <dbReference type="EMBL" id="VDM67422.1"/>
    </source>
</evidence>
<keyword evidence="2" id="KW-1185">Reference proteome</keyword>
<dbReference type="EMBL" id="UYYB01005466">
    <property type="protein sequence ID" value="VDM67422.1"/>
    <property type="molecule type" value="Genomic_DNA"/>
</dbReference>
<proteinExistence type="predicted"/>
<accession>A0A3P7KIC8</accession>
<evidence type="ECO:0000313" key="2">
    <source>
        <dbReference type="Proteomes" id="UP000270094"/>
    </source>
</evidence>
<sequence length="104" mass="11657">MKYQSTCIAVHNTPSRLHCVSSTANRLFGVDERFIAIGATRGQGGRRRMDGRIARHTMHNWHATLIRSVRACMCVLAARRADGSINKLLEGFISSGAMEHLRRH</sequence>
<reference evidence="1 2" key="1">
    <citation type="submission" date="2018-11" db="EMBL/GenBank/DDBJ databases">
        <authorList>
            <consortium name="Pathogen Informatics"/>
        </authorList>
    </citation>
    <scope>NUCLEOTIDE SEQUENCE [LARGE SCALE GENOMIC DNA]</scope>
</reference>
<organism evidence="1 2">
    <name type="scientific">Strongylus vulgaris</name>
    <name type="common">Blood worm</name>
    <dbReference type="NCBI Taxonomy" id="40348"/>
    <lineage>
        <taxon>Eukaryota</taxon>
        <taxon>Metazoa</taxon>
        <taxon>Ecdysozoa</taxon>
        <taxon>Nematoda</taxon>
        <taxon>Chromadorea</taxon>
        <taxon>Rhabditida</taxon>
        <taxon>Rhabditina</taxon>
        <taxon>Rhabditomorpha</taxon>
        <taxon>Strongyloidea</taxon>
        <taxon>Strongylidae</taxon>
        <taxon>Strongylus</taxon>
    </lineage>
</organism>
<name>A0A3P7KIC8_STRVU</name>
<dbReference type="AlphaFoldDB" id="A0A3P7KIC8"/>
<protein>
    <submittedName>
        <fullName evidence="1">Uncharacterized protein</fullName>
    </submittedName>
</protein>
<dbReference type="Proteomes" id="UP000270094">
    <property type="component" value="Unassembled WGS sequence"/>
</dbReference>
<gene>
    <name evidence="1" type="ORF">SVUK_LOCUS2420</name>
</gene>